<keyword evidence="3" id="KW-0274">FAD</keyword>
<dbReference type="EC" id="1.5.3.2" evidence="6"/>
<accession>A0AA49Q6U0</accession>
<dbReference type="EMBL" id="CP130613">
    <property type="protein sequence ID" value="WKW14024.1"/>
    <property type="molecule type" value="Genomic_DNA"/>
</dbReference>
<dbReference type="EMBL" id="CP130612">
    <property type="protein sequence ID" value="WKW11114.1"/>
    <property type="molecule type" value="Genomic_DNA"/>
</dbReference>
<evidence type="ECO:0000313" key="8">
    <source>
        <dbReference type="Proteomes" id="UP001229955"/>
    </source>
</evidence>
<accession>A0AA49Q3V7</accession>
<protein>
    <submittedName>
        <fullName evidence="6">N-methyl-L-tryptophan oxidase</fullName>
        <ecNumber evidence="6">1.5.3.2</ecNumber>
    </submittedName>
</protein>
<keyword evidence="4 6" id="KW-0560">Oxidoreductase</keyword>
<evidence type="ECO:0000256" key="4">
    <source>
        <dbReference type="ARBA" id="ARBA00023002"/>
    </source>
</evidence>
<evidence type="ECO:0000256" key="2">
    <source>
        <dbReference type="ARBA" id="ARBA00022630"/>
    </source>
</evidence>
<dbReference type="InterPro" id="IPR006076">
    <property type="entry name" value="FAD-dep_OxRdtase"/>
</dbReference>
<dbReference type="PANTHER" id="PTHR10961:SF7">
    <property type="entry name" value="FAD DEPENDENT OXIDOREDUCTASE DOMAIN-CONTAINING PROTEIN"/>
    <property type="match status" value="1"/>
</dbReference>
<dbReference type="Gene3D" id="3.50.50.60">
    <property type="entry name" value="FAD/NAD(P)-binding domain"/>
    <property type="match status" value="1"/>
</dbReference>
<evidence type="ECO:0000259" key="5">
    <source>
        <dbReference type="Pfam" id="PF01266"/>
    </source>
</evidence>
<dbReference type="Proteomes" id="UP001229955">
    <property type="component" value="Chromosome"/>
</dbReference>
<dbReference type="GO" id="GO:0008115">
    <property type="term" value="F:sarcosine oxidase activity"/>
    <property type="evidence" value="ECO:0007669"/>
    <property type="project" value="TreeGrafter"/>
</dbReference>
<dbReference type="PANTHER" id="PTHR10961">
    <property type="entry name" value="PEROXISOMAL SARCOSINE OXIDASE"/>
    <property type="match status" value="1"/>
</dbReference>
<keyword evidence="8" id="KW-1185">Reference proteome</keyword>
<comment type="cofactor">
    <cofactor evidence="1">
        <name>FAD</name>
        <dbReference type="ChEBI" id="CHEBI:57692"/>
    </cofactor>
</comment>
<reference evidence="6" key="1">
    <citation type="submission" date="2023-07" db="EMBL/GenBank/DDBJ databases">
        <authorList>
            <person name="Haufschild T."/>
            <person name="Kallscheuer N."/>
            <person name="Hammer J."/>
            <person name="Kohn T."/>
            <person name="Kabuu M."/>
            <person name="Jogler M."/>
            <person name="Wohfarth N."/>
            <person name="Heuer A."/>
            <person name="Rohde M."/>
            <person name="van Teeseling M.C.F."/>
            <person name="Jogler C."/>
        </authorList>
    </citation>
    <scope>NUCLEOTIDE SEQUENCE</scope>
    <source>
        <strain evidence="6">Strain 138</strain>
        <strain evidence="7">Strain 318</strain>
    </source>
</reference>
<feature type="domain" description="FAD dependent oxidoreductase" evidence="5">
    <location>
        <begin position="5"/>
        <end position="351"/>
    </location>
</feature>
<dbReference type="GO" id="GO:0050660">
    <property type="term" value="F:flavin adenine dinucleotide binding"/>
    <property type="evidence" value="ECO:0007669"/>
    <property type="project" value="InterPro"/>
</dbReference>
<proteinExistence type="predicted"/>
<evidence type="ECO:0000256" key="3">
    <source>
        <dbReference type="ARBA" id="ARBA00022827"/>
    </source>
</evidence>
<sequence length="367" mass="39227">MSRPRIIVIGLGAVGSAAALHLVRAGATVIGFDRWRPPHPHGSTHGESRITRATAWEGARYVPLVARAQRLWADFAGETGRRYFTPSGGLFVGRPDDYHLAGSLTSARERHLPHEWLTSREIARRWPWLEVSAEAEGFWDPGAGVLAPERIVEDQLAMAESRGATLHYDTVVHGIAPTGSGVRAETSRGAHEADAIVLCAGGWTNGLEGWTGPALQVERVTQHWFTEAASRADAPVLLLGDGHGHATAVFPAQHGFIKVAGHGSGRIGPLDALNRQVHTDDIAGAESILRTYLPRHAGAVARSVTCFYTCTTSGHFIIDRMPNAPQMVFASACNGFGFKFSVAVGEALAALALGKTPPVDVRSWGIG</sequence>
<dbReference type="KEGG" id="pspc:Strain318_000349"/>
<dbReference type="AlphaFoldDB" id="A0AA49Q3V7"/>
<dbReference type="SUPFAM" id="SSF51905">
    <property type="entry name" value="FAD/NAD(P)-binding domain"/>
    <property type="match status" value="1"/>
</dbReference>
<dbReference type="Pfam" id="PF01266">
    <property type="entry name" value="DAO"/>
    <property type="match status" value="1"/>
</dbReference>
<dbReference type="Gene3D" id="3.30.9.10">
    <property type="entry name" value="D-Amino Acid Oxidase, subunit A, domain 2"/>
    <property type="match status" value="1"/>
</dbReference>
<dbReference type="SUPFAM" id="SSF54373">
    <property type="entry name" value="FAD-linked reductases, C-terminal domain"/>
    <property type="match status" value="1"/>
</dbReference>
<keyword evidence="2" id="KW-0285">Flavoprotein</keyword>
<evidence type="ECO:0000256" key="1">
    <source>
        <dbReference type="ARBA" id="ARBA00001974"/>
    </source>
</evidence>
<gene>
    <name evidence="6" type="primary">solA</name>
    <name evidence="6" type="ORF">Strain138_000349</name>
    <name evidence="7" type="ORF">Strain318_000349</name>
</gene>
<evidence type="ECO:0000313" key="7">
    <source>
        <dbReference type="EMBL" id="WKW14024.1"/>
    </source>
</evidence>
<dbReference type="InterPro" id="IPR036188">
    <property type="entry name" value="FAD/NAD-bd_sf"/>
</dbReference>
<evidence type="ECO:0000313" key="6">
    <source>
        <dbReference type="EMBL" id="WKW11114.1"/>
    </source>
</evidence>
<name>A0AA49Q3V7_9BACT</name>
<dbReference type="InterPro" id="IPR045170">
    <property type="entry name" value="MTOX"/>
</dbReference>
<dbReference type="RefSeq" id="WP_367886816.1">
    <property type="nucleotide sequence ID" value="NZ_CP130612.1"/>
</dbReference>
<dbReference type="NCBIfam" id="NF008425">
    <property type="entry name" value="PRK11259.1"/>
    <property type="match status" value="1"/>
</dbReference>
<organism evidence="6">
    <name type="scientific">Pseudogemmatithrix spongiicola</name>
    <dbReference type="NCBI Taxonomy" id="3062599"/>
    <lineage>
        <taxon>Bacteria</taxon>
        <taxon>Pseudomonadati</taxon>
        <taxon>Gemmatimonadota</taxon>
        <taxon>Gemmatimonadia</taxon>
        <taxon>Gemmatimonadales</taxon>
        <taxon>Gemmatimonadaceae</taxon>
        <taxon>Pseudogemmatithrix</taxon>
    </lineage>
</organism>
<dbReference type="GO" id="GO:0050131">
    <property type="term" value="F:N-methyl-L-amino-acid oxidase activity"/>
    <property type="evidence" value="ECO:0007669"/>
    <property type="project" value="UniProtKB-EC"/>
</dbReference>